<proteinExistence type="predicted"/>
<feature type="coiled-coil region" evidence="1">
    <location>
        <begin position="44"/>
        <end position="71"/>
    </location>
</feature>
<feature type="transmembrane region" description="Helical" evidence="2">
    <location>
        <begin position="6"/>
        <end position="23"/>
    </location>
</feature>
<dbReference type="EMBL" id="FTNK01000009">
    <property type="protein sequence ID" value="SIR23288.1"/>
    <property type="molecule type" value="Genomic_DNA"/>
</dbReference>
<accession>A0ABY1K452</accession>
<organism evidence="3 4">
    <name type="scientific">Paenibacillus macquariensis</name>
    <dbReference type="NCBI Taxonomy" id="948756"/>
    <lineage>
        <taxon>Bacteria</taxon>
        <taxon>Bacillati</taxon>
        <taxon>Bacillota</taxon>
        <taxon>Bacilli</taxon>
        <taxon>Bacillales</taxon>
        <taxon>Paenibacillaceae</taxon>
        <taxon>Paenibacillus</taxon>
    </lineage>
</organism>
<gene>
    <name evidence="3" type="ORF">SAMN05421578_10960</name>
</gene>
<sequence length="76" mass="9166">MIISWIFVFMTAALIFGLILETLKRIKRIEPKLKIAYRERGYAHENLESMYEEITATEEELREQYDQLIDNQRKLT</sequence>
<evidence type="ECO:0000256" key="1">
    <source>
        <dbReference type="SAM" id="Coils"/>
    </source>
</evidence>
<keyword evidence="2" id="KW-1133">Transmembrane helix</keyword>
<name>A0ABY1K452_9BACL</name>
<keyword evidence="2" id="KW-0472">Membrane</keyword>
<protein>
    <submittedName>
        <fullName evidence="3">Uncharacterized protein</fullName>
    </submittedName>
</protein>
<keyword evidence="2" id="KW-0812">Transmembrane</keyword>
<keyword evidence="1" id="KW-0175">Coiled coil</keyword>
<comment type="caution">
    <text evidence="3">The sequence shown here is derived from an EMBL/GenBank/DDBJ whole genome shotgun (WGS) entry which is preliminary data.</text>
</comment>
<keyword evidence="4" id="KW-1185">Reference proteome</keyword>
<evidence type="ECO:0000313" key="4">
    <source>
        <dbReference type="Proteomes" id="UP000186666"/>
    </source>
</evidence>
<evidence type="ECO:0000313" key="3">
    <source>
        <dbReference type="EMBL" id="SIR23288.1"/>
    </source>
</evidence>
<evidence type="ECO:0000256" key="2">
    <source>
        <dbReference type="SAM" id="Phobius"/>
    </source>
</evidence>
<dbReference type="Proteomes" id="UP000186666">
    <property type="component" value="Unassembled WGS sequence"/>
</dbReference>
<reference evidence="3 4" key="1">
    <citation type="submission" date="2017-01" db="EMBL/GenBank/DDBJ databases">
        <authorList>
            <person name="Varghese N."/>
            <person name="Submissions S."/>
        </authorList>
    </citation>
    <scope>NUCLEOTIDE SEQUENCE [LARGE SCALE GENOMIC DNA]</scope>
    <source>
        <strain evidence="3 4">ATCC 23464</strain>
    </source>
</reference>